<dbReference type="Gene3D" id="3.20.20.70">
    <property type="entry name" value="Aldolase class I"/>
    <property type="match status" value="1"/>
</dbReference>
<dbReference type="GO" id="GO:0008840">
    <property type="term" value="F:4-hydroxy-tetrahydrodipicolinate synthase activity"/>
    <property type="evidence" value="ECO:0007669"/>
    <property type="project" value="TreeGrafter"/>
</dbReference>
<dbReference type="RefSeq" id="WP_203658116.1">
    <property type="nucleotide sequence ID" value="NZ_BAAAZM010000009.1"/>
</dbReference>
<reference evidence="3" key="1">
    <citation type="submission" date="2021-01" db="EMBL/GenBank/DDBJ databases">
        <title>Whole genome shotgun sequence of Actinocatenispora rupis NBRC 107355.</title>
        <authorList>
            <person name="Komaki H."/>
            <person name="Tamura T."/>
        </authorList>
    </citation>
    <scope>NUCLEOTIDE SEQUENCE</scope>
    <source>
        <strain evidence="3">NBRC 107355</strain>
    </source>
</reference>
<evidence type="ECO:0000313" key="4">
    <source>
        <dbReference type="Proteomes" id="UP000612808"/>
    </source>
</evidence>
<comment type="caution">
    <text evidence="3">The sequence shown here is derived from an EMBL/GenBank/DDBJ whole genome shotgun (WGS) entry which is preliminary data.</text>
</comment>
<protein>
    <recommendedName>
        <fullName evidence="5">4-hydroxy-tetrahydrodipicolinate synthase</fullName>
    </recommendedName>
</protein>
<dbReference type="Proteomes" id="UP000612808">
    <property type="component" value="Unassembled WGS sequence"/>
</dbReference>
<organism evidence="3 4">
    <name type="scientific">Actinocatenispora rupis</name>
    <dbReference type="NCBI Taxonomy" id="519421"/>
    <lineage>
        <taxon>Bacteria</taxon>
        <taxon>Bacillati</taxon>
        <taxon>Actinomycetota</taxon>
        <taxon>Actinomycetes</taxon>
        <taxon>Micromonosporales</taxon>
        <taxon>Micromonosporaceae</taxon>
        <taxon>Actinocatenispora</taxon>
    </lineage>
</organism>
<dbReference type="PANTHER" id="PTHR12128:SF66">
    <property type="entry name" value="4-HYDROXY-2-OXOGLUTARATE ALDOLASE, MITOCHONDRIAL"/>
    <property type="match status" value="1"/>
</dbReference>
<keyword evidence="2" id="KW-0456">Lyase</keyword>
<dbReference type="Pfam" id="PF00701">
    <property type="entry name" value="DHDPS"/>
    <property type="match status" value="1"/>
</dbReference>
<comment type="similarity">
    <text evidence="1">Belongs to the DapA family.</text>
</comment>
<evidence type="ECO:0008006" key="5">
    <source>
        <dbReference type="Google" id="ProtNLM"/>
    </source>
</evidence>
<dbReference type="CDD" id="cd00408">
    <property type="entry name" value="DHDPS-like"/>
    <property type="match status" value="1"/>
</dbReference>
<dbReference type="SUPFAM" id="SSF51569">
    <property type="entry name" value="Aldolase"/>
    <property type="match status" value="1"/>
</dbReference>
<dbReference type="InterPro" id="IPR013785">
    <property type="entry name" value="Aldolase_TIM"/>
</dbReference>
<dbReference type="SMART" id="SM01130">
    <property type="entry name" value="DHDPS"/>
    <property type="match status" value="1"/>
</dbReference>
<proteinExistence type="inferred from homology"/>
<keyword evidence="4" id="KW-1185">Reference proteome</keyword>
<evidence type="ECO:0000256" key="1">
    <source>
        <dbReference type="ARBA" id="ARBA00007592"/>
    </source>
</evidence>
<dbReference type="EMBL" id="BOMB01000017">
    <property type="protein sequence ID" value="GID12115.1"/>
    <property type="molecule type" value="Genomic_DNA"/>
</dbReference>
<dbReference type="PANTHER" id="PTHR12128">
    <property type="entry name" value="DIHYDRODIPICOLINATE SYNTHASE"/>
    <property type="match status" value="1"/>
</dbReference>
<accession>A0A8J3J4Q8</accession>
<dbReference type="AlphaFoldDB" id="A0A8J3J4Q8"/>
<name>A0A8J3J4Q8_9ACTN</name>
<gene>
    <name evidence="3" type="ORF">Aru02nite_30040</name>
</gene>
<evidence type="ECO:0000313" key="3">
    <source>
        <dbReference type="EMBL" id="GID12115.1"/>
    </source>
</evidence>
<evidence type="ECO:0000256" key="2">
    <source>
        <dbReference type="ARBA" id="ARBA00023239"/>
    </source>
</evidence>
<sequence>MADDLGRRTERLAALLRGRLVAAPATPMDATRHVDPAALEKYATGLAAAADGVCVWAHTGRGLALPAADRALVLDTFRAAVTGPVLAGVGPAGAADAPFPAQLDATVRMAEAAAAGGADGLMVYPASGLRPAETRATRTVRLHEAVVAATGLPVLGFLLYPEAGGVRYDPDLLRELVAVPGVVGVKLATLYQAVDCQDAVDAIHAAGGLAVTGEDRMFGPSLTWGADAALVGVAAAAPALSRSLVRAWFDGDAARFLAASTVMDRFAARIFRAPMDGYVQRMLWVAEREGLIDAAAAHDPYGRTLGAAERADARAAYDAAVAL</sequence>
<dbReference type="InterPro" id="IPR002220">
    <property type="entry name" value="DapA-like"/>
</dbReference>